<evidence type="ECO:0008006" key="7">
    <source>
        <dbReference type="Google" id="ProtNLM"/>
    </source>
</evidence>
<dbReference type="GO" id="GO:0045892">
    <property type="term" value="P:negative regulation of DNA-templated transcription"/>
    <property type="evidence" value="ECO:0007669"/>
    <property type="project" value="InterPro"/>
</dbReference>
<keyword evidence="6" id="KW-1185">Reference proteome</keyword>
<keyword evidence="3" id="KW-0238">DNA-binding</keyword>
<dbReference type="EMBL" id="AP026801">
    <property type="protein sequence ID" value="BDR55525.1"/>
    <property type="molecule type" value="Genomic_DNA"/>
</dbReference>
<gene>
    <name evidence="5" type="ORF">KIMC2_00870</name>
</gene>
<protein>
    <recommendedName>
        <fullName evidence="7">Penicillinase repressor</fullName>
    </recommendedName>
</protein>
<sequence>MRIFWDSNQPLSAREVARSKSGINQNLVQAVLRKLVAKKFVKVSGITYSRTVLTRQYEPAISEEDYYSFVVSKSTFKKLFAHFVSQDSSKEELKEMTEMMEKKLKELDSQER</sequence>
<dbReference type="AlphaFoldDB" id="A0AAU9D2C2"/>
<evidence type="ECO:0000256" key="4">
    <source>
        <dbReference type="ARBA" id="ARBA00023163"/>
    </source>
</evidence>
<evidence type="ECO:0000256" key="3">
    <source>
        <dbReference type="ARBA" id="ARBA00023125"/>
    </source>
</evidence>
<dbReference type="GO" id="GO:0003677">
    <property type="term" value="F:DNA binding"/>
    <property type="evidence" value="ECO:0007669"/>
    <property type="project" value="UniProtKB-KW"/>
</dbReference>
<dbReference type="InterPro" id="IPR005650">
    <property type="entry name" value="BlaI_family"/>
</dbReference>
<dbReference type="SUPFAM" id="SSF46785">
    <property type="entry name" value="Winged helix' DNA-binding domain"/>
    <property type="match status" value="1"/>
</dbReference>
<dbReference type="InterPro" id="IPR036388">
    <property type="entry name" value="WH-like_DNA-bd_sf"/>
</dbReference>
<keyword evidence="4" id="KW-0804">Transcription</keyword>
<evidence type="ECO:0000313" key="6">
    <source>
        <dbReference type="Proteomes" id="UP001321804"/>
    </source>
</evidence>
<dbReference type="Pfam" id="PF03965">
    <property type="entry name" value="Penicillinase_R"/>
    <property type="match status" value="1"/>
</dbReference>
<name>A0AAU9D2C2_9LACO</name>
<reference evidence="5 6" key="1">
    <citation type="journal article" date="2023" name="Microbiol. Spectr.">
        <title>Symbiosis of Carpenter Bees with Uncharacterized Lactic Acid Bacteria Showing NAD Auxotrophy.</title>
        <authorList>
            <person name="Kawasaki S."/>
            <person name="Ozawa K."/>
            <person name="Mori T."/>
            <person name="Yamamoto A."/>
            <person name="Ito M."/>
            <person name="Ohkuma M."/>
            <person name="Sakamoto M."/>
            <person name="Matsutani M."/>
        </authorList>
    </citation>
    <scope>NUCLEOTIDE SEQUENCE [LARGE SCALE GENOMIC DNA]</scope>
    <source>
        <strain evidence="5 6">KimC2</strain>
    </source>
</reference>
<dbReference type="InterPro" id="IPR036390">
    <property type="entry name" value="WH_DNA-bd_sf"/>
</dbReference>
<keyword evidence="2" id="KW-0805">Transcription regulation</keyword>
<accession>A0AAU9D2C2</accession>
<proteinExistence type="inferred from homology"/>
<comment type="similarity">
    <text evidence="1">Belongs to the BlaI transcriptional regulatory family.</text>
</comment>
<evidence type="ECO:0000256" key="1">
    <source>
        <dbReference type="ARBA" id="ARBA00011046"/>
    </source>
</evidence>
<evidence type="ECO:0000256" key="2">
    <source>
        <dbReference type="ARBA" id="ARBA00023015"/>
    </source>
</evidence>
<evidence type="ECO:0000313" key="5">
    <source>
        <dbReference type="EMBL" id="BDR55525.1"/>
    </source>
</evidence>
<dbReference type="Gene3D" id="1.10.10.10">
    <property type="entry name" value="Winged helix-like DNA-binding domain superfamily/Winged helix DNA-binding domain"/>
    <property type="match status" value="1"/>
</dbReference>
<organism evidence="5 6">
    <name type="scientific">Xylocopilactobacillus apis</name>
    <dbReference type="NCBI Taxonomy" id="2932183"/>
    <lineage>
        <taxon>Bacteria</taxon>
        <taxon>Bacillati</taxon>
        <taxon>Bacillota</taxon>
        <taxon>Bacilli</taxon>
        <taxon>Lactobacillales</taxon>
        <taxon>Lactobacillaceae</taxon>
        <taxon>Xylocopilactobacillus</taxon>
    </lineage>
</organism>
<dbReference type="Proteomes" id="UP001321804">
    <property type="component" value="Chromosome"/>
</dbReference>
<dbReference type="KEGG" id="xak:KIMC2_00870"/>